<dbReference type="Pfam" id="PF02466">
    <property type="entry name" value="Tim17"/>
    <property type="match status" value="1"/>
</dbReference>
<evidence type="ECO:0000256" key="1">
    <source>
        <dbReference type="ARBA" id="ARBA00004141"/>
    </source>
</evidence>
<sequence>MLLTPLLSGNGAEGVTKHDLEKMVKRAGREGFQWGLVAGVYAGMEYGMERVRGKNDWKNAALGGALTGALVSFIDGNFTCDKLVQHTITGGALATASEFIRNIT</sequence>
<dbReference type="InterPro" id="IPR045238">
    <property type="entry name" value="Tim23-like"/>
</dbReference>
<evidence type="ECO:0000256" key="3">
    <source>
        <dbReference type="ARBA" id="ARBA00022989"/>
    </source>
</evidence>
<dbReference type="PANTHER" id="PTHR15371">
    <property type="entry name" value="TIM23"/>
    <property type="match status" value="1"/>
</dbReference>
<evidence type="ECO:0000256" key="2">
    <source>
        <dbReference type="ARBA" id="ARBA00022692"/>
    </source>
</evidence>
<keyword evidence="4" id="KW-0472">Membrane</keyword>
<protein>
    <submittedName>
        <fullName evidence="5">Uncharacterized protein</fullName>
    </submittedName>
</protein>
<name>A0ABP0VNM9_9BRYO</name>
<dbReference type="EMBL" id="OZ020096">
    <property type="protein sequence ID" value="CAK9255433.1"/>
    <property type="molecule type" value="Genomic_DNA"/>
</dbReference>
<keyword evidence="6" id="KW-1185">Reference proteome</keyword>
<organism evidence="5 6">
    <name type="scientific">Sphagnum jensenii</name>
    <dbReference type="NCBI Taxonomy" id="128206"/>
    <lineage>
        <taxon>Eukaryota</taxon>
        <taxon>Viridiplantae</taxon>
        <taxon>Streptophyta</taxon>
        <taxon>Embryophyta</taxon>
        <taxon>Bryophyta</taxon>
        <taxon>Sphagnophytina</taxon>
        <taxon>Sphagnopsida</taxon>
        <taxon>Sphagnales</taxon>
        <taxon>Sphagnaceae</taxon>
        <taxon>Sphagnum</taxon>
    </lineage>
</organism>
<comment type="subcellular location">
    <subcellularLocation>
        <location evidence="1">Membrane</location>
        <topology evidence="1">Multi-pass membrane protein</topology>
    </subcellularLocation>
</comment>
<evidence type="ECO:0000313" key="5">
    <source>
        <dbReference type="EMBL" id="CAK9255433.1"/>
    </source>
</evidence>
<gene>
    <name evidence="5" type="ORF">CSSPJE1EN1_LOCUS911</name>
</gene>
<keyword evidence="3" id="KW-1133">Transmembrane helix</keyword>
<accession>A0ABP0VNM9</accession>
<dbReference type="PANTHER" id="PTHR15371:SF1">
    <property type="entry name" value="OUTER ENVELOPE PORE PROTEIN 16-2, CHLOROPLASTIC"/>
    <property type="match status" value="1"/>
</dbReference>
<evidence type="ECO:0000256" key="4">
    <source>
        <dbReference type="ARBA" id="ARBA00023136"/>
    </source>
</evidence>
<keyword evidence="2" id="KW-0812">Transmembrane</keyword>
<evidence type="ECO:0000313" key="6">
    <source>
        <dbReference type="Proteomes" id="UP001497444"/>
    </source>
</evidence>
<reference evidence="5 6" key="1">
    <citation type="submission" date="2024-02" db="EMBL/GenBank/DDBJ databases">
        <authorList>
            <consortium name="ELIXIR-Norway"/>
            <consortium name="Elixir Norway"/>
        </authorList>
    </citation>
    <scope>NUCLEOTIDE SEQUENCE [LARGE SCALE GENOMIC DNA]</scope>
</reference>
<proteinExistence type="predicted"/>
<dbReference type="Proteomes" id="UP001497444">
    <property type="component" value="Chromosome 1"/>
</dbReference>